<protein>
    <submittedName>
        <fullName evidence="2">Uncharacterized protein</fullName>
    </submittedName>
</protein>
<dbReference type="InterPro" id="IPR019235">
    <property type="entry name" value="DUF2178_TM"/>
</dbReference>
<dbReference type="AlphaFoldDB" id="A0A1H3LAQ7"/>
<evidence type="ECO:0000313" key="3">
    <source>
        <dbReference type="Proteomes" id="UP000199079"/>
    </source>
</evidence>
<gene>
    <name evidence="2" type="ORF">SAMN05216564_10713</name>
</gene>
<keyword evidence="3" id="KW-1185">Reference proteome</keyword>
<accession>A0A1H3LAQ7</accession>
<proteinExistence type="predicted"/>
<dbReference type="EMBL" id="FNPC01000007">
    <property type="protein sequence ID" value="SDY61657.1"/>
    <property type="molecule type" value="Genomic_DNA"/>
</dbReference>
<keyword evidence="1" id="KW-1133">Transmembrane helix</keyword>
<feature type="transmembrane region" description="Helical" evidence="1">
    <location>
        <begin position="30"/>
        <end position="51"/>
    </location>
</feature>
<feature type="transmembrane region" description="Helical" evidence="1">
    <location>
        <begin position="63"/>
        <end position="80"/>
    </location>
</feature>
<sequence>MAIPYLTDEPLLDDYDEAIHQRASGVTLTLFGWLSAIVFPSFIVLSATPYFKWGPWTTILRNITGTIYITYALLVGYYRWRLN</sequence>
<keyword evidence="1" id="KW-0812">Transmembrane</keyword>
<organism evidence="2 3">
    <name type="scientific">Halopenitus persicus</name>
    <dbReference type="NCBI Taxonomy" id="1048396"/>
    <lineage>
        <taxon>Archaea</taxon>
        <taxon>Methanobacteriati</taxon>
        <taxon>Methanobacteriota</taxon>
        <taxon>Stenosarchaea group</taxon>
        <taxon>Halobacteria</taxon>
        <taxon>Halobacteriales</taxon>
        <taxon>Haloferacaceae</taxon>
        <taxon>Halopenitus</taxon>
    </lineage>
</organism>
<dbReference type="Proteomes" id="UP000199079">
    <property type="component" value="Unassembled WGS sequence"/>
</dbReference>
<name>A0A1H3LAQ7_9EURY</name>
<evidence type="ECO:0000313" key="2">
    <source>
        <dbReference type="EMBL" id="SDY61657.1"/>
    </source>
</evidence>
<keyword evidence="1" id="KW-0472">Membrane</keyword>
<evidence type="ECO:0000256" key="1">
    <source>
        <dbReference type="SAM" id="Phobius"/>
    </source>
</evidence>
<dbReference type="Pfam" id="PF09946">
    <property type="entry name" value="DUF2178"/>
    <property type="match status" value="1"/>
</dbReference>
<reference evidence="3" key="1">
    <citation type="submission" date="2016-10" db="EMBL/GenBank/DDBJ databases">
        <authorList>
            <person name="Varghese N."/>
            <person name="Submissions S."/>
        </authorList>
    </citation>
    <scope>NUCLEOTIDE SEQUENCE [LARGE SCALE GENOMIC DNA]</scope>
    <source>
        <strain evidence="3">DC30,IBRC 10041,KCTC 4046</strain>
    </source>
</reference>